<evidence type="ECO:0000259" key="9">
    <source>
        <dbReference type="Pfam" id="PF00999"/>
    </source>
</evidence>
<gene>
    <name evidence="10" type="ORF">CAG72_08710</name>
</gene>
<keyword evidence="2" id="KW-0813">Transport</keyword>
<evidence type="ECO:0000313" key="10">
    <source>
        <dbReference type="EMBL" id="NAW65296.1"/>
    </source>
</evidence>
<feature type="transmembrane region" description="Helical" evidence="8">
    <location>
        <begin position="6"/>
        <end position="24"/>
    </location>
</feature>
<feature type="transmembrane region" description="Helical" evidence="8">
    <location>
        <begin position="281"/>
        <end position="297"/>
    </location>
</feature>
<dbReference type="PANTHER" id="PTHR32507">
    <property type="entry name" value="NA(+)/H(+) ANTIPORTER 1"/>
    <property type="match status" value="1"/>
</dbReference>
<dbReference type="EMBL" id="WXWW01000135">
    <property type="protein sequence ID" value="NAW65296.1"/>
    <property type="molecule type" value="Genomic_DNA"/>
</dbReference>
<keyword evidence="4 8" id="KW-0812">Transmembrane</keyword>
<feature type="domain" description="Cation/H+ exchanger transmembrane" evidence="9">
    <location>
        <begin position="16"/>
        <end position="393"/>
    </location>
</feature>
<comment type="subcellular location">
    <subcellularLocation>
        <location evidence="1">Cell membrane</location>
        <topology evidence="1">Multi-pass membrane protein</topology>
    </subcellularLocation>
</comment>
<proteinExistence type="predicted"/>
<evidence type="ECO:0000256" key="2">
    <source>
        <dbReference type="ARBA" id="ARBA00022448"/>
    </source>
</evidence>
<accession>A0A7X5ATF5</accession>
<keyword evidence="5 8" id="KW-1133">Transmembrane helix</keyword>
<feature type="transmembrane region" description="Helical" evidence="8">
    <location>
        <begin position="248"/>
        <end position="269"/>
    </location>
</feature>
<dbReference type="PANTHER" id="PTHR32507:SF8">
    <property type="entry name" value="CNH1P"/>
    <property type="match status" value="1"/>
</dbReference>
<protein>
    <submittedName>
        <fullName evidence="10">Sodium:proton antiporter</fullName>
    </submittedName>
</protein>
<evidence type="ECO:0000256" key="3">
    <source>
        <dbReference type="ARBA" id="ARBA00022449"/>
    </source>
</evidence>
<keyword evidence="3" id="KW-0050">Antiport</keyword>
<evidence type="ECO:0000256" key="7">
    <source>
        <dbReference type="ARBA" id="ARBA00023136"/>
    </source>
</evidence>
<feature type="transmembrane region" description="Helical" evidence="8">
    <location>
        <begin position="309"/>
        <end position="331"/>
    </location>
</feature>
<evidence type="ECO:0000256" key="5">
    <source>
        <dbReference type="ARBA" id="ARBA00022989"/>
    </source>
</evidence>
<feature type="transmembrane region" description="Helical" evidence="8">
    <location>
        <begin position="33"/>
        <end position="52"/>
    </location>
</feature>
<dbReference type="Proteomes" id="UP000465712">
    <property type="component" value="Unassembled WGS sequence"/>
</dbReference>
<sequence>MQHHELLIFFALLLFAFGLFSKLAERNWLTGPMVFMSIGILASPLALNLFSVTPELEAVTLVAELALTIVLFTDASLIDLKTLSHSSSRIPARLLLIGLPLTMLFGTILGVWMFDGNNIWAITLMALILSPTDAALGQAVIKSIEVPNRVRQSISVESGLNDGIALPPILFCLAILGAEAKGEGPEWIHFLFLQVTLGPVVGLAVGYLGGKLIEHVSRNDWMDEGFLRLLALPLAILAYSFAESVGGNGFIAAFCGGIGLRLGTVSIEVRHKMQEFAETEGLQLILVVFLIFGLAMVPEAVPYWGWTELVYALASLTVLRMLPVAISLLGAKLDWPSIWFIGWFGPRGVASVLYVLMALAAIGFNGYEQIMSVIVLTVAISVYVHGFSAVPLSKRFGSRRS</sequence>
<name>A0A7X5ATF5_9GAMM</name>
<dbReference type="GO" id="GO:0015297">
    <property type="term" value="F:antiporter activity"/>
    <property type="evidence" value="ECO:0007669"/>
    <property type="project" value="UniProtKB-KW"/>
</dbReference>
<organism evidence="10 11">
    <name type="scientific">Photobacterium halotolerans</name>
    <dbReference type="NCBI Taxonomy" id="265726"/>
    <lineage>
        <taxon>Bacteria</taxon>
        <taxon>Pseudomonadati</taxon>
        <taxon>Pseudomonadota</taxon>
        <taxon>Gammaproteobacteria</taxon>
        <taxon>Vibrionales</taxon>
        <taxon>Vibrionaceae</taxon>
        <taxon>Photobacterium</taxon>
    </lineage>
</organism>
<feature type="transmembrane region" description="Helical" evidence="8">
    <location>
        <begin position="190"/>
        <end position="213"/>
    </location>
</feature>
<reference evidence="10 11" key="1">
    <citation type="submission" date="2017-05" db="EMBL/GenBank/DDBJ databases">
        <title>High clonality and local adaptation shapes Vibrionaceae linages within an endangered oasis.</title>
        <authorList>
            <person name="Vazquez-Rosas-Landa M."/>
        </authorList>
    </citation>
    <scope>NUCLEOTIDE SEQUENCE [LARGE SCALE GENOMIC DNA]</scope>
    <source>
        <strain evidence="10 11">P46_P4S1P180</strain>
    </source>
</reference>
<feature type="transmembrane region" description="Helical" evidence="8">
    <location>
        <begin position="225"/>
        <end position="242"/>
    </location>
</feature>
<feature type="transmembrane region" description="Helical" evidence="8">
    <location>
        <begin position="338"/>
        <end position="364"/>
    </location>
</feature>
<keyword evidence="7 8" id="KW-0472">Membrane</keyword>
<evidence type="ECO:0000256" key="8">
    <source>
        <dbReference type="SAM" id="Phobius"/>
    </source>
</evidence>
<dbReference type="InterPro" id="IPR006153">
    <property type="entry name" value="Cation/H_exchanger_TM"/>
</dbReference>
<keyword evidence="6" id="KW-0406">Ion transport</keyword>
<dbReference type="AlphaFoldDB" id="A0A7X5ATF5"/>
<dbReference type="GO" id="GO:1902600">
    <property type="term" value="P:proton transmembrane transport"/>
    <property type="evidence" value="ECO:0007669"/>
    <property type="project" value="InterPro"/>
</dbReference>
<comment type="caution">
    <text evidence="10">The sequence shown here is derived from an EMBL/GenBank/DDBJ whole genome shotgun (WGS) entry which is preliminary data.</text>
</comment>
<feature type="transmembrane region" description="Helical" evidence="8">
    <location>
        <begin position="58"/>
        <end position="80"/>
    </location>
</feature>
<evidence type="ECO:0000256" key="1">
    <source>
        <dbReference type="ARBA" id="ARBA00004651"/>
    </source>
</evidence>
<feature type="transmembrane region" description="Helical" evidence="8">
    <location>
        <begin position="119"/>
        <end position="140"/>
    </location>
</feature>
<dbReference type="RefSeq" id="WP_161444294.1">
    <property type="nucleotide sequence ID" value="NZ_WXWW01000135.1"/>
</dbReference>
<feature type="transmembrane region" description="Helical" evidence="8">
    <location>
        <begin position="370"/>
        <end position="392"/>
    </location>
</feature>
<evidence type="ECO:0000256" key="6">
    <source>
        <dbReference type="ARBA" id="ARBA00023065"/>
    </source>
</evidence>
<feature type="transmembrane region" description="Helical" evidence="8">
    <location>
        <begin position="92"/>
        <end position="113"/>
    </location>
</feature>
<evidence type="ECO:0000256" key="4">
    <source>
        <dbReference type="ARBA" id="ARBA00022692"/>
    </source>
</evidence>
<dbReference type="GO" id="GO:0005886">
    <property type="term" value="C:plasma membrane"/>
    <property type="evidence" value="ECO:0007669"/>
    <property type="project" value="UniProtKB-SubCell"/>
</dbReference>
<dbReference type="Pfam" id="PF00999">
    <property type="entry name" value="Na_H_Exchanger"/>
    <property type="match status" value="1"/>
</dbReference>
<evidence type="ECO:0000313" key="11">
    <source>
        <dbReference type="Proteomes" id="UP000465712"/>
    </source>
</evidence>